<evidence type="ECO:0000256" key="5">
    <source>
        <dbReference type="ARBA" id="ARBA00022927"/>
    </source>
</evidence>
<evidence type="ECO:0000259" key="13">
    <source>
        <dbReference type="Pfam" id="PF22599"/>
    </source>
</evidence>
<dbReference type="InterPro" id="IPR055344">
    <property type="entry name" value="SecD_SecF_C_bact"/>
</dbReference>
<feature type="domain" description="Protein export membrane protein SecD/SecF C-terminal" evidence="11">
    <location>
        <begin position="824"/>
        <end position="1010"/>
    </location>
</feature>
<evidence type="ECO:0000256" key="6">
    <source>
        <dbReference type="ARBA" id="ARBA00022989"/>
    </source>
</evidence>
<dbReference type="Gene3D" id="3.30.70.3220">
    <property type="match status" value="1"/>
</dbReference>
<keyword evidence="3 9" id="KW-1003">Cell membrane</keyword>
<keyword evidence="8 9" id="KW-0472">Membrane</keyword>
<evidence type="ECO:0000259" key="12">
    <source>
        <dbReference type="Pfam" id="PF21760"/>
    </source>
</evidence>
<evidence type="ECO:0000256" key="3">
    <source>
        <dbReference type="ARBA" id="ARBA00022475"/>
    </source>
</evidence>
<comment type="similarity">
    <text evidence="9">Belongs to the SecD/SecF family. SecD subfamily.</text>
</comment>
<feature type="transmembrane region" description="Helical" evidence="9">
    <location>
        <begin position="578"/>
        <end position="602"/>
    </location>
</feature>
<keyword evidence="15" id="KW-1185">Reference proteome</keyword>
<dbReference type="NCBIfam" id="NF009585">
    <property type="entry name" value="PRK13024.1-5"/>
    <property type="match status" value="1"/>
</dbReference>
<dbReference type="HAMAP" id="MF_01463_B">
    <property type="entry name" value="SecD_B"/>
    <property type="match status" value="1"/>
</dbReference>
<feature type="transmembrane region" description="Helical" evidence="9">
    <location>
        <begin position="848"/>
        <end position="866"/>
    </location>
</feature>
<feature type="transmembrane region" description="Helical" evidence="9">
    <location>
        <begin position="651"/>
        <end position="675"/>
    </location>
</feature>
<keyword evidence="5 9" id="KW-0653">Protein transport</keyword>
<organism evidence="14 15">
    <name type="scientific">Splendidivirga corallicola</name>
    <dbReference type="NCBI Taxonomy" id="3051826"/>
    <lineage>
        <taxon>Bacteria</taxon>
        <taxon>Pseudomonadati</taxon>
        <taxon>Bacteroidota</taxon>
        <taxon>Cytophagia</taxon>
        <taxon>Cytophagales</taxon>
        <taxon>Splendidivirgaceae</taxon>
        <taxon>Splendidivirga</taxon>
    </lineage>
</organism>
<feature type="transmembrane region" description="Helical" evidence="9">
    <location>
        <begin position="528"/>
        <end position="547"/>
    </location>
</feature>
<dbReference type="SUPFAM" id="SSF82866">
    <property type="entry name" value="Multidrug efflux transporter AcrB transmembrane domain"/>
    <property type="match status" value="2"/>
</dbReference>
<feature type="transmembrane region" description="Helical" evidence="9">
    <location>
        <begin position="623"/>
        <end position="645"/>
    </location>
</feature>
<comment type="subunit">
    <text evidence="10">Forms a complex with SecD. Part of the essential Sec protein translocation apparatus which comprises SecA, SecYEG and auxiliary proteins SecDF. Other proteins may also be involved.</text>
</comment>
<dbReference type="InterPro" id="IPR022645">
    <property type="entry name" value="SecD/SecF_bac"/>
</dbReference>
<dbReference type="PANTHER" id="PTHR30081">
    <property type="entry name" value="PROTEIN-EXPORT MEMBRANE PROTEIN SEC"/>
    <property type="match status" value="1"/>
</dbReference>
<feature type="domain" description="Protein translocase subunit SecDF P1" evidence="12">
    <location>
        <begin position="184"/>
        <end position="243"/>
    </location>
</feature>
<dbReference type="InterPro" id="IPR005791">
    <property type="entry name" value="SecD"/>
</dbReference>
<dbReference type="Pfam" id="PF07549">
    <property type="entry name" value="Sec_GG"/>
    <property type="match status" value="2"/>
</dbReference>
<comment type="caution">
    <text evidence="14">The sequence shown here is derived from an EMBL/GenBank/DDBJ whole genome shotgun (WGS) entry which is preliminary data.</text>
</comment>
<dbReference type="InterPro" id="IPR022813">
    <property type="entry name" value="SecD/SecF_arch_bac"/>
</dbReference>
<dbReference type="Pfam" id="PF02355">
    <property type="entry name" value="SecD_SecF_C"/>
    <property type="match status" value="2"/>
</dbReference>
<comment type="function">
    <text evidence="9">Part of the Sec protein translocase complex. Interacts with the SecYEG preprotein conducting channel. SecDF uses the proton motive force (PMF) to complete protein translocation after the ATP-dependent function of SecA.</text>
</comment>
<comment type="subcellular location">
    <subcellularLocation>
        <location evidence="1 9">Cell membrane</location>
        <topology evidence="1 9">Multi-pass membrane protein</topology>
    </subcellularLocation>
</comment>
<sequence length="1022" mass="111794">MRNKGTVILLTVIVTLLCLYYLSFTFVSRNIKKEATAYATTEAGVDFSKRRSYLDSVWTKPVYSLFGLVEYTYEEVKENELNLGLDLQGGMHVTLEVTPDEIIKALSDNSQDPDFLKAIENAKELQKTSQASFVDLFYQSFQEVAPGKKLSTIFTNATNRDRVDFDSSDDDVLDVINDEVTDAIDRSFNILRTRLDAFGTSQPNIQKIQGTGRIQIELPGVDDAARVRKLLQGIAKLEFWEVAEYDEYATSMNAINELLLAEELTKASELSSTEDGTAENTDAAGNESEALASLLTEGDSSTVQDDTTNLEAQLSGTDSGAVNLDSLSNLQTPPLFRLLRLAQGDTPNRIYLSVNLSDTMEFNRMWEREEVQALIPSHIKFRWQVKPDANREGVTSEFLEFYPLKIGRGGKAPLDGDAINTARQSLDQYNRPAVSMTMNANGAKVWKRLTGENVGRRIAIVLDNKVISAPNVINEIPNGQSEIAGNFTIDEATDLANLLKAGKLPARTRIVADTVIGPTLGEVARQQGIVSIVSGLVIVVVFMVFYYAKGGFVANAALIFNIFFIIGILAQLKSALTLPGMAGIVLTIGMSIDANVLIFERIREELRNGSALLKAISTGYKKAYSSIVDANATTLLTAIILYVLGEGPVKGFAITLMIGIICSFFSAVFITRVIIEWMSKKGDQSKISFATPFSSGWLSKLNLDFLSKRKIAYVLSSSFIAIGIIAIIIKGGLNFGVDFKGGRAYVVTFPSQVVTSDLEVALTDDFENNGTEVKTFGASNVLKVTTSYLVEDESDEADQKVKEAMIAGIEDHTKLNFVEDDAKVDEGHFTISSSSKVGATIADDIKNSSQRAVIFSLIVIFLYILVRFRKWQFGLGAIVALFHDALFVISAFAIARLLGISFEIDQVFIGAILTIIGYSINDTVVVFDRIRETLGLRGDSDIQGMFNLSINNTISRTLITSVTTLIVVVILLIFGGAILRGFSFAMVVGILIGTYSSVFIASPIVVDLTKKSLAREVAKQKA</sequence>
<comment type="caution">
    <text evidence="9">Lacks conserved residue(s) required for the propagation of feature annotation.</text>
</comment>
<protein>
    <recommendedName>
        <fullName evidence="9 10">Multifunctional fusion protein</fullName>
    </recommendedName>
    <domain>
        <recommendedName>
            <fullName evidence="9">Protein translocase subunit SecD</fullName>
        </recommendedName>
    </domain>
    <domain>
        <recommendedName>
            <fullName evidence="10">Protein-export membrane protein SecF</fullName>
        </recommendedName>
    </domain>
</protein>
<dbReference type="NCBIfam" id="TIGR00966">
    <property type="entry name" value="transloc_SecF"/>
    <property type="match status" value="1"/>
</dbReference>
<evidence type="ECO:0000256" key="10">
    <source>
        <dbReference type="HAMAP-Rule" id="MF_01464"/>
    </source>
</evidence>
<dbReference type="PANTHER" id="PTHR30081:SF1">
    <property type="entry name" value="PROTEIN TRANSLOCASE SUBUNIT SECD"/>
    <property type="match status" value="1"/>
</dbReference>
<dbReference type="Pfam" id="PF21760">
    <property type="entry name" value="SecD_1st"/>
    <property type="match status" value="1"/>
</dbReference>
<keyword evidence="7 9" id="KW-0811">Translocation</keyword>
<feature type="transmembrane region" description="Helical" evidence="9">
    <location>
        <begin position="873"/>
        <end position="895"/>
    </location>
</feature>
<proteinExistence type="inferred from homology"/>
<dbReference type="PRINTS" id="PR01755">
    <property type="entry name" value="SECFTRNLCASE"/>
</dbReference>
<dbReference type="InterPro" id="IPR048634">
    <property type="entry name" value="SecD_SecF_C"/>
</dbReference>
<feature type="domain" description="Protein export membrane protein SecD/SecF C-terminal" evidence="11">
    <location>
        <begin position="508"/>
        <end position="680"/>
    </location>
</feature>
<evidence type="ECO:0000256" key="9">
    <source>
        <dbReference type="HAMAP-Rule" id="MF_01463"/>
    </source>
</evidence>
<dbReference type="NCBIfam" id="TIGR01129">
    <property type="entry name" value="secD"/>
    <property type="match status" value="1"/>
</dbReference>
<dbReference type="Pfam" id="PF22599">
    <property type="entry name" value="SecDF_P1_head"/>
    <property type="match status" value="1"/>
</dbReference>
<dbReference type="RefSeq" id="WP_346751636.1">
    <property type="nucleotide sequence ID" value="NZ_JAUJEA010000003.1"/>
</dbReference>
<feature type="transmembrane region" description="Helical" evidence="9">
    <location>
        <begin position="711"/>
        <end position="729"/>
    </location>
</feature>
<feature type="transmembrane region" description="Helical" evidence="9">
    <location>
        <begin position="7"/>
        <end position="27"/>
    </location>
</feature>
<gene>
    <name evidence="14" type="primary">secDF</name>
    <name evidence="9" type="synonym">secD</name>
    <name evidence="10" type="synonym">secF</name>
    <name evidence="14" type="ORF">QQ008_09555</name>
</gene>
<feature type="transmembrane region" description="Helical" evidence="9">
    <location>
        <begin position="984"/>
        <end position="1006"/>
    </location>
</feature>
<evidence type="ECO:0000259" key="11">
    <source>
        <dbReference type="Pfam" id="PF02355"/>
    </source>
</evidence>
<comment type="subunit">
    <text evidence="9">Forms a complex with SecF. Part of the essential Sec protein translocation apparatus which comprises SecA, SecYEG and auxiliary proteins SecDF. Other proteins may also be involved.</text>
</comment>
<evidence type="ECO:0000256" key="2">
    <source>
        <dbReference type="ARBA" id="ARBA00022448"/>
    </source>
</evidence>
<evidence type="ECO:0000256" key="7">
    <source>
        <dbReference type="ARBA" id="ARBA00023010"/>
    </source>
</evidence>
<reference evidence="14" key="1">
    <citation type="submission" date="2023-06" db="EMBL/GenBank/DDBJ databases">
        <title>Genomic of Parafulvivirga corallium.</title>
        <authorList>
            <person name="Wang G."/>
        </authorList>
    </citation>
    <scope>NUCLEOTIDE SEQUENCE</scope>
    <source>
        <strain evidence="14">BMA10</strain>
    </source>
</reference>
<feature type="domain" description="SecDF P1 head subdomain" evidence="13">
    <location>
        <begin position="412"/>
        <end position="506"/>
    </location>
</feature>
<accession>A0ABT8KN14</accession>
<evidence type="ECO:0000313" key="15">
    <source>
        <dbReference type="Proteomes" id="UP001172082"/>
    </source>
</evidence>
<dbReference type="Gene3D" id="1.20.1640.10">
    <property type="entry name" value="Multidrug efflux transporter AcrB transmembrane domain"/>
    <property type="match status" value="2"/>
</dbReference>
<evidence type="ECO:0000256" key="4">
    <source>
        <dbReference type="ARBA" id="ARBA00022692"/>
    </source>
</evidence>
<dbReference type="Proteomes" id="UP001172082">
    <property type="component" value="Unassembled WGS sequence"/>
</dbReference>
<dbReference type="InterPro" id="IPR048631">
    <property type="entry name" value="SecD_1st"/>
</dbReference>
<evidence type="ECO:0000256" key="1">
    <source>
        <dbReference type="ARBA" id="ARBA00004651"/>
    </source>
</evidence>
<dbReference type="InterPro" id="IPR005665">
    <property type="entry name" value="SecF_bac"/>
</dbReference>
<dbReference type="EMBL" id="JAUJEA010000003">
    <property type="protein sequence ID" value="MDN5201608.1"/>
    <property type="molecule type" value="Genomic_DNA"/>
</dbReference>
<evidence type="ECO:0000256" key="8">
    <source>
        <dbReference type="ARBA" id="ARBA00023136"/>
    </source>
</evidence>
<evidence type="ECO:0000313" key="14">
    <source>
        <dbReference type="EMBL" id="MDN5201608.1"/>
    </source>
</evidence>
<keyword evidence="6 9" id="KW-1133">Transmembrane helix</keyword>
<name>A0ABT8KN14_9BACT</name>
<dbReference type="InterPro" id="IPR054384">
    <property type="entry name" value="SecDF_P1_head"/>
</dbReference>
<feature type="transmembrane region" description="Helical" evidence="9">
    <location>
        <begin position="552"/>
        <end position="572"/>
    </location>
</feature>
<keyword evidence="4 9" id="KW-0812">Transmembrane</keyword>
<comment type="similarity">
    <text evidence="10">Belongs to the SecD/SecF family. SecF subfamily.</text>
</comment>
<keyword evidence="2 9" id="KW-0813">Transport</keyword>
<dbReference type="InterPro" id="IPR022646">
    <property type="entry name" value="SecD/SecF_CS"/>
</dbReference>
<feature type="transmembrane region" description="Helical" evidence="9">
    <location>
        <begin position="958"/>
        <end position="978"/>
    </location>
</feature>
<dbReference type="HAMAP" id="MF_01464_B">
    <property type="entry name" value="SecF_B"/>
    <property type="match status" value="1"/>
</dbReference>
<dbReference type="NCBIfam" id="TIGR00916">
    <property type="entry name" value="2A0604s01"/>
    <property type="match status" value="1"/>
</dbReference>
<feature type="transmembrane region" description="Helical" evidence="9">
    <location>
        <begin position="907"/>
        <end position="927"/>
    </location>
</feature>
<dbReference type="Gene3D" id="3.30.1360.200">
    <property type="match status" value="1"/>
</dbReference>